<dbReference type="AlphaFoldDB" id="A0A5N5MVN6"/>
<evidence type="ECO:0000256" key="5">
    <source>
        <dbReference type="RuleBase" id="RU363034"/>
    </source>
</evidence>
<organism evidence="8 9">
    <name type="scientific">Pangasianodon hypophthalmus</name>
    <name type="common">Striped catfish</name>
    <name type="synonym">Helicophagus hypophthalmus</name>
    <dbReference type="NCBI Taxonomy" id="310915"/>
    <lineage>
        <taxon>Eukaryota</taxon>
        <taxon>Metazoa</taxon>
        <taxon>Chordata</taxon>
        <taxon>Craniata</taxon>
        <taxon>Vertebrata</taxon>
        <taxon>Euteleostomi</taxon>
        <taxon>Actinopterygii</taxon>
        <taxon>Neopterygii</taxon>
        <taxon>Teleostei</taxon>
        <taxon>Ostariophysi</taxon>
        <taxon>Siluriformes</taxon>
        <taxon>Pangasiidae</taxon>
        <taxon>Pangasianodon</taxon>
    </lineage>
</organism>
<feature type="chain" id="PRO_5024274544" description="Peptidase S1 domain-containing protein" evidence="6">
    <location>
        <begin position="25"/>
        <end position="259"/>
    </location>
</feature>
<dbReference type="PANTHER" id="PTHR24271">
    <property type="entry name" value="KALLIKREIN-RELATED"/>
    <property type="match status" value="1"/>
</dbReference>
<keyword evidence="2 5" id="KW-0378">Hydrolase</keyword>
<dbReference type="PANTHER" id="PTHR24271:SF87">
    <property type="entry name" value="ARGININE ESTERASE-LIKE-RELATED"/>
    <property type="match status" value="1"/>
</dbReference>
<proteinExistence type="predicted"/>
<accession>A0A5N5MVN6</accession>
<dbReference type="InterPro" id="IPR018114">
    <property type="entry name" value="TRYPSIN_HIS"/>
</dbReference>
<dbReference type="InterPro" id="IPR001314">
    <property type="entry name" value="Peptidase_S1A"/>
</dbReference>
<feature type="domain" description="Peptidase S1" evidence="7">
    <location>
        <begin position="27"/>
        <end position="256"/>
    </location>
</feature>
<evidence type="ECO:0000256" key="1">
    <source>
        <dbReference type="ARBA" id="ARBA00022670"/>
    </source>
</evidence>
<evidence type="ECO:0000259" key="7">
    <source>
        <dbReference type="PROSITE" id="PS50240"/>
    </source>
</evidence>
<dbReference type="FunFam" id="2.40.10.10:FF:000036">
    <property type="entry name" value="Trypsin beta"/>
    <property type="match status" value="1"/>
</dbReference>
<dbReference type="Pfam" id="PF00089">
    <property type="entry name" value="Trypsin"/>
    <property type="match status" value="1"/>
</dbReference>
<dbReference type="GO" id="GO:0006508">
    <property type="term" value="P:proteolysis"/>
    <property type="evidence" value="ECO:0007669"/>
    <property type="project" value="UniProtKB-KW"/>
</dbReference>
<evidence type="ECO:0000256" key="3">
    <source>
        <dbReference type="ARBA" id="ARBA00022825"/>
    </source>
</evidence>
<evidence type="ECO:0000313" key="8">
    <source>
        <dbReference type="EMBL" id="KAB5559185.1"/>
    </source>
</evidence>
<sequence length="259" mass="28550">MMKVLHILLLAATFSILTFNVTHGGKIIHGEKAKKSSLQYMASVQFYGVHICGGFLINPSYVLTAAHCGIDHLSVVLGTHNIDPGSNNNLRRYRVQSKHIHPSYWKQPSHGFDIMLLKLSDKVNLNDEDVKIIKIPSKHHLVKPNIKCDVAGWGRTENKPQVNDLMVTLVPIINITVCKKKWDEVDIQLPANVLCAGGYETGSGACQGDSGGPLVCNGLAVGIVSFNYNRNCNYPNVPNVYTDISAYADWINKVIEEDA</sequence>
<dbReference type="PROSITE" id="PS00134">
    <property type="entry name" value="TRYPSIN_HIS"/>
    <property type="match status" value="1"/>
</dbReference>
<dbReference type="InterPro" id="IPR043504">
    <property type="entry name" value="Peptidase_S1_PA_chymotrypsin"/>
</dbReference>
<evidence type="ECO:0000256" key="4">
    <source>
        <dbReference type="ARBA" id="ARBA00023157"/>
    </source>
</evidence>
<keyword evidence="1 5" id="KW-0645">Protease</keyword>
<dbReference type="SUPFAM" id="SSF50494">
    <property type="entry name" value="Trypsin-like serine proteases"/>
    <property type="match status" value="1"/>
</dbReference>
<dbReference type="OrthoDB" id="8440449at2759"/>
<evidence type="ECO:0000313" key="9">
    <source>
        <dbReference type="Proteomes" id="UP000327468"/>
    </source>
</evidence>
<name>A0A5N5MVN6_PANHP</name>
<keyword evidence="3 5" id="KW-0720">Serine protease</keyword>
<dbReference type="InterPro" id="IPR033116">
    <property type="entry name" value="TRYPSIN_SER"/>
</dbReference>
<evidence type="ECO:0000256" key="2">
    <source>
        <dbReference type="ARBA" id="ARBA00022801"/>
    </source>
</evidence>
<feature type="signal peptide" evidence="6">
    <location>
        <begin position="1"/>
        <end position="24"/>
    </location>
</feature>
<comment type="caution">
    <text evidence="8">The sequence shown here is derived from an EMBL/GenBank/DDBJ whole genome shotgun (WGS) entry which is preliminary data.</text>
</comment>
<dbReference type="EMBL" id="VFJC01000012">
    <property type="protein sequence ID" value="KAB5559185.1"/>
    <property type="molecule type" value="Genomic_DNA"/>
</dbReference>
<dbReference type="PRINTS" id="PR00722">
    <property type="entry name" value="CHYMOTRYPSIN"/>
</dbReference>
<dbReference type="SMART" id="SM00020">
    <property type="entry name" value="Tryp_SPc"/>
    <property type="match status" value="1"/>
</dbReference>
<dbReference type="Proteomes" id="UP000327468">
    <property type="component" value="Chromosome 11"/>
</dbReference>
<dbReference type="PROSITE" id="PS50240">
    <property type="entry name" value="TRYPSIN_DOM"/>
    <property type="match status" value="1"/>
</dbReference>
<dbReference type="GO" id="GO:0004252">
    <property type="term" value="F:serine-type endopeptidase activity"/>
    <property type="evidence" value="ECO:0007669"/>
    <property type="project" value="InterPro"/>
</dbReference>
<keyword evidence="6" id="KW-0732">Signal</keyword>
<dbReference type="PROSITE" id="PS00135">
    <property type="entry name" value="TRYPSIN_SER"/>
    <property type="match status" value="1"/>
</dbReference>
<evidence type="ECO:0000256" key="6">
    <source>
        <dbReference type="SAM" id="SignalP"/>
    </source>
</evidence>
<keyword evidence="4" id="KW-1015">Disulfide bond</keyword>
<dbReference type="Gene3D" id="2.40.10.10">
    <property type="entry name" value="Trypsin-like serine proteases"/>
    <property type="match status" value="1"/>
</dbReference>
<dbReference type="FunFam" id="2.40.10.10:FF:000068">
    <property type="entry name" value="transmembrane protease serine 2"/>
    <property type="match status" value="1"/>
</dbReference>
<gene>
    <name evidence="8" type="ORF">PHYPO_G00026070</name>
</gene>
<reference evidence="8 9" key="1">
    <citation type="submission" date="2019-06" db="EMBL/GenBank/DDBJ databases">
        <title>A chromosome-scale genome assembly of the striped catfish, Pangasianodon hypophthalmus.</title>
        <authorList>
            <person name="Wen M."/>
            <person name="Zahm M."/>
            <person name="Roques C."/>
            <person name="Cabau C."/>
            <person name="Klopp C."/>
            <person name="Donnadieu C."/>
            <person name="Jouanno E."/>
            <person name="Avarre J.-C."/>
            <person name="Campet M."/>
            <person name="Ha T.T.T."/>
            <person name="Dugue R."/>
            <person name="Lampietro C."/>
            <person name="Louis A."/>
            <person name="Herpin A."/>
            <person name="Echchiki A."/>
            <person name="Berthelot C."/>
            <person name="Parey E."/>
            <person name="Roest-Crollius H."/>
            <person name="Braasch I."/>
            <person name="Postlethwait J."/>
            <person name="Bobe J."/>
            <person name="Montfort J."/>
            <person name="Bouchez O."/>
            <person name="Begum T."/>
            <person name="Schartl M."/>
            <person name="Guiguen Y."/>
        </authorList>
    </citation>
    <scope>NUCLEOTIDE SEQUENCE [LARGE SCALE GENOMIC DNA]</scope>
    <source>
        <strain evidence="8 9">Indonesia</strain>
        <tissue evidence="8">Blood</tissue>
    </source>
</reference>
<dbReference type="CDD" id="cd00190">
    <property type="entry name" value="Tryp_SPc"/>
    <property type="match status" value="1"/>
</dbReference>
<keyword evidence="9" id="KW-1185">Reference proteome</keyword>
<protein>
    <recommendedName>
        <fullName evidence="7">Peptidase S1 domain-containing protein</fullName>
    </recommendedName>
</protein>
<dbReference type="InterPro" id="IPR001254">
    <property type="entry name" value="Trypsin_dom"/>
</dbReference>
<dbReference type="InterPro" id="IPR009003">
    <property type="entry name" value="Peptidase_S1_PA"/>
</dbReference>